<evidence type="ECO:0000256" key="7">
    <source>
        <dbReference type="ARBA" id="ARBA00023015"/>
    </source>
</evidence>
<feature type="domain" description="C2H2-type" evidence="12">
    <location>
        <begin position="113"/>
        <end position="140"/>
    </location>
</feature>
<proteinExistence type="inferred from homology"/>
<name>A0AAV2R448_MEGNR</name>
<feature type="domain" description="C2H2-type" evidence="12">
    <location>
        <begin position="28"/>
        <end position="55"/>
    </location>
</feature>
<dbReference type="SUPFAM" id="SSF57667">
    <property type="entry name" value="beta-beta-alpha zinc fingers"/>
    <property type="match status" value="6"/>
</dbReference>
<evidence type="ECO:0000256" key="2">
    <source>
        <dbReference type="ARBA" id="ARBA00006991"/>
    </source>
</evidence>
<dbReference type="FunFam" id="3.30.160.60:FF:002319">
    <property type="entry name" value="Uncharacterized protein"/>
    <property type="match status" value="1"/>
</dbReference>
<evidence type="ECO:0000256" key="4">
    <source>
        <dbReference type="ARBA" id="ARBA00022737"/>
    </source>
</evidence>
<dbReference type="EMBL" id="CAXKWB010014650">
    <property type="protein sequence ID" value="CAL4111300.1"/>
    <property type="molecule type" value="Genomic_DNA"/>
</dbReference>
<dbReference type="PROSITE" id="PS00028">
    <property type="entry name" value="ZINC_FINGER_C2H2_1"/>
    <property type="match status" value="9"/>
</dbReference>
<evidence type="ECO:0000256" key="11">
    <source>
        <dbReference type="PROSITE-ProRule" id="PRU00042"/>
    </source>
</evidence>
<feature type="non-terminal residue" evidence="13">
    <location>
        <position position="480"/>
    </location>
</feature>
<gene>
    <name evidence="13" type="ORF">MNOR_LOCUS19604</name>
</gene>
<reference evidence="13 14" key="1">
    <citation type="submission" date="2024-05" db="EMBL/GenBank/DDBJ databases">
        <authorList>
            <person name="Wallberg A."/>
        </authorList>
    </citation>
    <scope>NUCLEOTIDE SEQUENCE [LARGE SCALE GENOMIC DNA]</scope>
</reference>
<dbReference type="SMART" id="SM00355">
    <property type="entry name" value="ZnF_C2H2"/>
    <property type="match status" value="10"/>
</dbReference>
<sequence>MCEHCGKSFITKNEIEKHMVVHTEEKPFVCSTCDFRCNREGNLKQHMKTHTDEKPFECDQCQAKFKQNWYLQVHKKTHSGIKRFECKECGKHFLVSSGLKSHMANHHSGEKPYECPICGYKCHLKSLMKVHMYKHTDDKPYVCSVCNYTFAIKSNYKKHILTHSDEKPYQCEICGKGFSQKNTLRNHNLTHTGEKPHYCNVCNKSFRTHQNLKVHMFSHTGEKRFFCPQCGKGFPTRDKYKQHLIVHTGDKNFSCEVCGNRYTNKGNLTKHKCGVRNHETQISIAKNLDIETNKNIINTVCESITQRRTISTPYIELSNSTNITNSKIMNSHVSLPEDIYMCKQNIDLINPTSAHTDLATNTFKPDQHILSQMNISTISTFSTLSENQFRVPKSTARSDSTFVSQNHVHSNNSVMDPISNVDPKKLLLDFPREDTLNIQNIPILVNNTQQNNGTKYNLRQELPIQPNTEGYVYQSYNDDE</sequence>
<dbReference type="GO" id="GO:0005634">
    <property type="term" value="C:nucleus"/>
    <property type="evidence" value="ECO:0007669"/>
    <property type="project" value="UniProtKB-SubCell"/>
</dbReference>
<protein>
    <recommendedName>
        <fullName evidence="12">C2H2-type domain-containing protein</fullName>
    </recommendedName>
</protein>
<dbReference type="GO" id="GO:0008270">
    <property type="term" value="F:zinc ion binding"/>
    <property type="evidence" value="ECO:0007669"/>
    <property type="project" value="UniProtKB-KW"/>
</dbReference>
<keyword evidence="3" id="KW-0479">Metal-binding</keyword>
<feature type="domain" description="C2H2-type" evidence="12">
    <location>
        <begin position="197"/>
        <end position="224"/>
    </location>
</feature>
<dbReference type="FunFam" id="3.30.160.60:FF:001967">
    <property type="entry name" value="Ras-responsive element-binding protein"/>
    <property type="match status" value="1"/>
</dbReference>
<dbReference type="FunFam" id="3.30.160.60:FF:000100">
    <property type="entry name" value="Zinc finger 45-like"/>
    <property type="match status" value="2"/>
</dbReference>
<feature type="domain" description="C2H2-type" evidence="12">
    <location>
        <begin position="225"/>
        <end position="252"/>
    </location>
</feature>
<dbReference type="PANTHER" id="PTHR24379">
    <property type="entry name" value="KRAB AND ZINC FINGER DOMAIN-CONTAINING"/>
    <property type="match status" value="1"/>
</dbReference>
<evidence type="ECO:0000256" key="6">
    <source>
        <dbReference type="ARBA" id="ARBA00022833"/>
    </source>
</evidence>
<dbReference type="InterPro" id="IPR013087">
    <property type="entry name" value="Znf_C2H2_type"/>
</dbReference>
<feature type="domain" description="C2H2-type" evidence="12">
    <location>
        <begin position="141"/>
        <end position="168"/>
    </location>
</feature>
<evidence type="ECO:0000313" key="13">
    <source>
        <dbReference type="EMBL" id="CAL4111300.1"/>
    </source>
</evidence>
<feature type="domain" description="C2H2-type" evidence="12">
    <location>
        <begin position="253"/>
        <end position="283"/>
    </location>
</feature>
<keyword evidence="9" id="KW-0804">Transcription</keyword>
<evidence type="ECO:0000259" key="12">
    <source>
        <dbReference type="PROSITE" id="PS50157"/>
    </source>
</evidence>
<accession>A0AAV2R448</accession>
<keyword evidence="10" id="KW-0539">Nucleus</keyword>
<keyword evidence="6" id="KW-0862">Zinc</keyword>
<comment type="subcellular location">
    <subcellularLocation>
        <location evidence="1">Nucleus</location>
    </subcellularLocation>
</comment>
<dbReference type="PROSITE" id="PS50157">
    <property type="entry name" value="ZINC_FINGER_C2H2_2"/>
    <property type="match status" value="10"/>
</dbReference>
<keyword evidence="7" id="KW-0805">Transcription regulation</keyword>
<dbReference type="PANTHER" id="PTHR24379:SF121">
    <property type="entry name" value="C2H2-TYPE DOMAIN-CONTAINING PROTEIN"/>
    <property type="match status" value="1"/>
</dbReference>
<keyword evidence="5 11" id="KW-0863">Zinc-finger</keyword>
<evidence type="ECO:0000313" key="14">
    <source>
        <dbReference type="Proteomes" id="UP001497623"/>
    </source>
</evidence>
<dbReference type="Pfam" id="PF00096">
    <property type="entry name" value="zf-C2H2"/>
    <property type="match status" value="9"/>
</dbReference>
<evidence type="ECO:0000256" key="1">
    <source>
        <dbReference type="ARBA" id="ARBA00004123"/>
    </source>
</evidence>
<organism evidence="13 14">
    <name type="scientific">Meganyctiphanes norvegica</name>
    <name type="common">Northern krill</name>
    <name type="synonym">Thysanopoda norvegica</name>
    <dbReference type="NCBI Taxonomy" id="48144"/>
    <lineage>
        <taxon>Eukaryota</taxon>
        <taxon>Metazoa</taxon>
        <taxon>Ecdysozoa</taxon>
        <taxon>Arthropoda</taxon>
        <taxon>Crustacea</taxon>
        <taxon>Multicrustacea</taxon>
        <taxon>Malacostraca</taxon>
        <taxon>Eumalacostraca</taxon>
        <taxon>Eucarida</taxon>
        <taxon>Euphausiacea</taxon>
        <taxon>Euphausiidae</taxon>
        <taxon>Meganyctiphanes</taxon>
    </lineage>
</organism>
<dbReference type="AlphaFoldDB" id="A0AAV2R448"/>
<dbReference type="FunFam" id="3.30.160.60:FF:001465">
    <property type="entry name" value="Zinc finger protein 560"/>
    <property type="match status" value="1"/>
</dbReference>
<dbReference type="Gene3D" id="3.30.160.60">
    <property type="entry name" value="Classic Zinc Finger"/>
    <property type="match status" value="10"/>
</dbReference>
<dbReference type="GO" id="GO:0003677">
    <property type="term" value="F:DNA binding"/>
    <property type="evidence" value="ECO:0007669"/>
    <property type="project" value="UniProtKB-KW"/>
</dbReference>
<dbReference type="Proteomes" id="UP001497623">
    <property type="component" value="Unassembled WGS sequence"/>
</dbReference>
<dbReference type="InterPro" id="IPR036236">
    <property type="entry name" value="Znf_C2H2_sf"/>
</dbReference>
<dbReference type="FunFam" id="3.30.160.60:FF:000446">
    <property type="entry name" value="Zinc finger protein"/>
    <property type="match status" value="1"/>
</dbReference>
<evidence type="ECO:0000256" key="3">
    <source>
        <dbReference type="ARBA" id="ARBA00022723"/>
    </source>
</evidence>
<feature type="domain" description="C2H2-type" evidence="12">
    <location>
        <begin position="1"/>
        <end position="27"/>
    </location>
</feature>
<evidence type="ECO:0000256" key="9">
    <source>
        <dbReference type="ARBA" id="ARBA00023163"/>
    </source>
</evidence>
<comment type="caution">
    <text evidence="13">The sequence shown here is derived from an EMBL/GenBank/DDBJ whole genome shotgun (WGS) entry which is preliminary data.</text>
</comment>
<evidence type="ECO:0000256" key="8">
    <source>
        <dbReference type="ARBA" id="ARBA00023125"/>
    </source>
</evidence>
<dbReference type="FunFam" id="3.30.160.60:FF:000512">
    <property type="entry name" value="zinc finger protein 197 isoform X1"/>
    <property type="match status" value="1"/>
</dbReference>
<dbReference type="GO" id="GO:0000122">
    <property type="term" value="P:negative regulation of transcription by RNA polymerase II"/>
    <property type="evidence" value="ECO:0007669"/>
    <property type="project" value="UniProtKB-ARBA"/>
</dbReference>
<feature type="domain" description="C2H2-type" evidence="12">
    <location>
        <begin position="56"/>
        <end position="83"/>
    </location>
</feature>
<feature type="domain" description="C2H2-type" evidence="12">
    <location>
        <begin position="84"/>
        <end position="112"/>
    </location>
</feature>
<evidence type="ECO:0000256" key="5">
    <source>
        <dbReference type="ARBA" id="ARBA00022771"/>
    </source>
</evidence>
<feature type="domain" description="C2H2-type" evidence="12">
    <location>
        <begin position="169"/>
        <end position="196"/>
    </location>
</feature>
<comment type="similarity">
    <text evidence="2">Belongs to the krueppel C2H2-type zinc-finger protein family.</text>
</comment>
<evidence type="ECO:0000256" key="10">
    <source>
        <dbReference type="ARBA" id="ARBA00023242"/>
    </source>
</evidence>
<keyword evidence="14" id="KW-1185">Reference proteome</keyword>
<keyword evidence="4" id="KW-0677">Repeat</keyword>
<dbReference type="FunFam" id="3.30.160.60:FF:001480">
    <property type="entry name" value="Si:cabz01071911.3"/>
    <property type="match status" value="1"/>
</dbReference>
<keyword evidence="8" id="KW-0238">DNA-binding</keyword>